<evidence type="ECO:0000313" key="1">
    <source>
        <dbReference type="EMBL" id="MEE6305299.1"/>
    </source>
</evidence>
<keyword evidence="2" id="KW-1185">Reference proteome</keyword>
<evidence type="ECO:0000313" key="2">
    <source>
        <dbReference type="Proteomes" id="UP001339911"/>
    </source>
</evidence>
<gene>
    <name evidence="1" type="ORF">V1634_00425</name>
</gene>
<dbReference type="SUPFAM" id="SSF140453">
    <property type="entry name" value="EsxAB dimer-like"/>
    <property type="match status" value="1"/>
</dbReference>
<sequence length="245" mass="25701">MAFADVAEPTARLTDPATRSESILGQPFANPGSVLDWLSPTHIVNEFIKQTCGYDAFGEAAKFFGGDWEEVWKAAGAFSNLAVAMQDIGINLSSGNLELDRAWDGMAADAAYAYFTPLASAISSQQFALNKMSEAYMKAAEGTYRRAEVYSGLMKDAYDAALVAAIAASAGTAAIETGVGAVAGYAIAAYEVHKLLQILDKAKKIETTAMSIMNEVVGMIQAASADSGGFAKYPLPGGAFNHPGV</sequence>
<accession>A0ABU7S5U5</accession>
<dbReference type="Proteomes" id="UP001339911">
    <property type="component" value="Unassembled WGS sequence"/>
</dbReference>
<evidence type="ECO:0008006" key="3">
    <source>
        <dbReference type="Google" id="ProtNLM"/>
    </source>
</evidence>
<dbReference type="EMBL" id="JAZGQL010000001">
    <property type="protein sequence ID" value="MEE6305299.1"/>
    <property type="molecule type" value="Genomic_DNA"/>
</dbReference>
<dbReference type="RefSeq" id="WP_331205714.1">
    <property type="nucleotide sequence ID" value="NZ_JAZGQL010000001.1"/>
</dbReference>
<reference evidence="1 2" key="1">
    <citation type="submission" date="2024-01" db="EMBL/GenBank/DDBJ databases">
        <title>Genome insights into Plantactinospora veratri sp. nov.</title>
        <authorList>
            <person name="Wang L."/>
        </authorList>
    </citation>
    <scope>NUCLEOTIDE SEQUENCE [LARGE SCALE GENOMIC DNA]</scope>
    <source>
        <strain evidence="1 2">NEAU-FHS4</strain>
    </source>
</reference>
<protein>
    <recommendedName>
        <fullName evidence="3">PPE family domain-containing protein</fullName>
    </recommendedName>
</protein>
<organism evidence="1 2">
    <name type="scientific">Plantactinospora veratri</name>
    <dbReference type="NCBI Taxonomy" id="1436122"/>
    <lineage>
        <taxon>Bacteria</taxon>
        <taxon>Bacillati</taxon>
        <taxon>Actinomycetota</taxon>
        <taxon>Actinomycetes</taxon>
        <taxon>Micromonosporales</taxon>
        <taxon>Micromonosporaceae</taxon>
        <taxon>Plantactinospora</taxon>
    </lineage>
</organism>
<name>A0ABU7S5U5_9ACTN</name>
<comment type="caution">
    <text evidence="1">The sequence shown here is derived from an EMBL/GenBank/DDBJ whole genome shotgun (WGS) entry which is preliminary data.</text>
</comment>
<dbReference type="InterPro" id="IPR036689">
    <property type="entry name" value="ESAT-6-like_sf"/>
</dbReference>
<proteinExistence type="predicted"/>